<feature type="compositionally biased region" description="Basic and acidic residues" evidence="1">
    <location>
        <begin position="477"/>
        <end position="488"/>
    </location>
</feature>
<gene>
    <name evidence="2" type="ORF">F511_17114</name>
</gene>
<feature type="compositionally biased region" description="Basic and acidic residues" evidence="1">
    <location>
        <begin position="460"/>
        <end position="470"/>
    </location>
</feature>
<feature type="compositionally biased region" description="Basic and acidic residues" evidence="1">
    <location>
        <begin position="425"/>
        <end position="452"/>
    </location>
</feature>
<evidence type="ECO:0000256" key="1">
    <source>
        <dbReference type="SAM" id="MobiDB-lite"/>
    </source>
</evidence>
<accession>A0A2Z7CPU6</accession>
<organism evidence="2 3">
    <name type="scientific">Dorcoceras hygrometricum</name>
    <dbReference type="NCBI Taxonomy" id="472368"/>
    <lineage>
        <taxon>Eukaryota</taxon>
        <taxon>Viridiplantae</taxon>
        <taxon>Streptophyta</taxon>
        <taxon>Embryophyta</taxon>
        <taxon>Tracheophyta</taxon>
        <taxon>Spermatophyta</taxon>
        <taxon>Magnoliopsida</taxon>
        <taxon>eudicotyledons</taxon>
        <taxon>Gunneridae</taxon>
        <taxon>Pentapetalae</taxon>
        <taxon>asterids</taxon>
        <taxon>lamiids</taxon>
        <taxon>Lamiales</taxon>
        <taxon>Gesneriaceae</taxon>
        <taxon>Didymocarpoideae</taxon>
        <taxon>Trichosporeae</taxon>
        <taxon>Loxocarpinae</taxon>
        <taxon>Dorcoceras</taxon>
    </lineage>
</organism>
<evidence type="ECO:0000313" key="2">
    <source>
        <dbReference type="EMBL" id="KZV48405.1"/>
    </source>
</evidence>
<sequence length="519" mass="57499">MASVFITNALQVSFESVLGISDNDGMVNMFKALESTRLRGFLGCPSVLYEQELAQFFDTALVQDNDITCVISGKYVAISEDRFSGVFNLPTEGLTDLSEVPNHLVLQERTMFSKSEKLVQYSCKKRLLKYEFRLLNDILAKSITVKAGSFDAVTHERFLMMTAIYFGVKINWSKIHFEVLKEMADRTIKRAKGFAAQICVLLKGDPAVSLGEAKTFPSLKILSEKTVNTYVATNKTIDSRGESDEPHVDKLAIVKRKSVSKKKSAPTDKKDADEEPVEVVEKAVSKKRSASTGDEPAVTKKKRTTKKRAALSKANLELVSVATEAIPLQIIEPISVVNPPTRTGSDDDNVEKESALEEIIEKEQEASTADDVDQIIARIITETAVIETEEMFVETDAGKSDETAQAIGTDVVIGKTDIEEPMVQRFDETTTKESEQPSKTTETDIEKEKDMDTEPVGTEQKQDSETEANKDPVVAKANEEAMSKEPPRKKFLSTNEESMSVDDSEANPRRYDASISHCC</sequence>
<evidence type="ECO:0000313" key="3">
    <source>
        <dbReference type="Proteomes" id="UP000250235"/>
    </source>
</evidence>
<keyword evidence="3" id="KW-1185">Reference proteome</keyword>
<proteinExistence type="predicted"/>
<dbReference type="Proteomes" id="UP000250235">
    <property type="component" value="Unassembled WGS sequence"/>
</dbReference>
<feature type="region of interest" description="Disordered" evidence="1">
    <location>
        <begin position="416"/>
        <end position="519"/>
    </location>
</feature>
<reference evidence="2 3" key="1">
    <citation type="journal article" date="2015" name="Proc. Natl. Acad. Sci. U.S.A.">
        <title>The resurrection genome of Boea hygrometrica: A blueprint for survival of dehydration.</title>
        <authorList>
            <person name="Xiao L."/>
            <person name="Yang G."/>
            <person name="Zhang L."/>
            <person name="Yang X."/>
            <person name="Zhao S."/>
            <person name="Ji Z."/>
            <person name="Zhou Q."/>
            <person name="Hu M."/>
            <person name="Wang Y."/>
            <person name="Chen M."/>
            <person name="Xu Y."/>
            <person name="Jin H."/>
            <person name="Xiao X."/>
            <person name="Hu G."/>
            <person name="Bao F."/>
            <person name="Hu Y."/>
            <person name="Wan P."/>
            <person name="Li L."/>
            <person name="Deng X."/>
            <person name="Kuang T."/>
            <person name="Xiang C."/>
            <person name="Zhu J.K."/>
            <person name="Oliver M.J."/>
            <person name="He Y."/>
        </authorList>
    </citation>
    <scope>NUCLEOTIDE SEQUENCE [LARGE SCALE GENOMIC DNA]</scope>
    <source>
        <strain evidence="3">cv. XS01</strain>
    </source>
</reference>
<dbReference type="EMBL" id="KQ993865">
    <property type="protein sequence ID" value="KZV48405.1"/>
    <property type="molecule type" value="Genomic_DNA"/>
</dbReference>
<protein>
    <recommendedName>
        <fullName evidence="4">Splicing factor 3B subunit 1-like</fullName>
    </recommendedName>
</protein>
<dbReference type="AlphaFoldDB" id="A0A2Z7CPU6"/>
<feature type="region of interest" description="Disordered" evidence="1">
    <location>
        <begin position="260"/>
        <end position="304"/>
    </location>
</feature>
<name>A0A2Z7CPU6_9LAMI</name>
<evidence type="ECO:0008006" key="4">
    <source>
        <dbReference type="Google" id="ProtNLM"/>
    </source>
</evidence>